<dbReference type="CDD" id="cd05931">
    <property type="entry name" value="FAAL"/>
    <property type="match status" value="1"/>
</dbReference>
<keyword evidence="5" id="KW-0472">Membrane</keyword>
<evidence type="ECO:0000256" key="4">
    <source>
        <dbReference type="ARBA" id="ARBA00023098"/>
    </source>
</evidence>
<name>A0A8F2FB74_STRKN</name>
<dbReference type="InterPro" id="IPR040097">
    <property type="entry name" value="FAAL/FAAC"/>
</dbReference>
<dbReference type="PANTHER" id="PTHR22754">
    <property type="entry name" value="DISCO-INTERACTING PROTEIN 2 DIP2 -RELATED"/>
    <property type="match status" value="1"/>
</dbReference>
<evidence type="ECO:0000256" key="3">
    <source>
        <dbReference type="ARBA" id="ARBA00022832"/>
    </source>
</evidence>
<keyword evidence="4" id="KW-0443">Lipid metabolism</keyword>
<dbReference type="Gene3D" id="3.30.300.30">
    <property type="match status" value="1"/>
</dbReference>
<keyword evidence="3" id="KW-0276">Fatty acid metabolism</keyword>
<dbReference type="Pfam" id="PF00501">
    <property type="entry name" value="AMP-binding"/>
    <property type="match status" value="1"/>
</dbReference>
<reference evidence="7" key="1">
    <citation type="journal article" date="2021" name="Angew. Chem. Int. Ed. Engl.">
        <title>Gausemycins A,B - cyclic lipoglycopeptides from Streptomyces sp.</title>
        <authorList>
            <person name="Tyurin A."/>
            <person name="Alferova V."/>
            <person name="Paramonov A."/>
            <person name="Shuvalov M."/>
            <person name="Kudryakova G."/>
            <person name="Rogozhin E."/>
            <person name="Zherebker A."/>
            <person name="Brylev V."/>
            <person name="Chistov A."/>
            <person name="Baranova A."/>
            <person name="Birykov M."/>
            <person name="Ivanov I."/>
            <person name="Prokhorenko I."/>
            <person name="Grammatikova N."/>
            <person name="Kravchenko T."/>
            <person name="Isakova E."/>
            <person name="Mirchink E."/>
            <person name="Gladkikh E."/>
            <person name="Svirshchevskaya E."/>
            <person name="Mardanov A."/>
            <person name="Beletsky A."/>
            <person name="Kocharovskaya M."/>
            <person name="Kulyaeva V."/>
            <person name="Shashkov A."/>
            <person name="Nifantiev N."/>
            <person name="Apt A."/>
            <person name="Majorov K."/>
            <person name="Efimova S."/>
            <person name="Ravin N."/>
            <person name="Nikolaev E."/>
            <person name="Ostroumova O."/>
            <person name="Katrukha G."/>
            <person name="Lapchinskaya O."/>
            <person name="Dontsova O."/>
            <person name="Terekhov S."/>
            <person name="Osterman I."/>
            <person name="Shenkarev Z."/>
            <person name="Korshun V.A."/>
        </authorList>
    </citation>
    <scope>NUCLEOTIDE SEQUENCE</scope>
    <source>
        <strain evidence="7">INA-Ac-5812</strain>
    </source>
</reference>
<dbReference type="GO" id="GO:0005886">
    <property type="term" value="C:plasma membrane"/>
    <property type="evidence" value="ECO:0007669"/>
    <property type="project" value="TreeGrafter"/>
</dbReference>
<proteinExistence type="inferred from homology"/>
<evidence type="ECO:0000259" key="6">
    <source>
        <dbReference type="Pfam" id="PF00501"/>
    </source>
</evidence>
<feature type="domain" description="AMP-dependent synthetase/ligase" evidence="6">
    <location>
        <begin position="20"/>
        <end position="414"/>
    </location>
</feature>
<dbReference type="AlphaFoldDB" id="A0A8F2FB74"/>
<dbReference type="FunFam" id="3.40.50.12780:FF:000013">
    <property type="entry name" value="Long-chain-fatty-acid--AMP ligase FadD32"/>
    <property type="match status" value="1"/>
</dbReference>
<dbReference type="GO" id="GO:0071766">
    <property type="term" value="P:Actinobacterium-type cell wall biogenesis"/>
    <property type="evidence" value="ECO:0007669"/>
    <property type="project" value="UniProtKB-ARBA"/>
</dbReference>
<evidence type="ECO:0000256" key="2">
    <source>
        <dbReference type="ARBA" id="ARBA00022598"/>
    </source>
</evidence>
<dbReference type="InterPro" id="IPR000873">
    <property type="entry name" value="AMP-dep_synth/lig_dom"/>
</dbReference>
<evidence type="ECO:0000256" key="5">
    <source>
        <dbReference type="SAM" id="Phobius"/>
    </source>
</evidence>
<dbReference type="PROSITE" id="PS00455">
    <property type="entry name" value="AMP_BINDING"/>
    <property type="match status" value="1"/>
</dbReference>
<dbReference type="SUPFAM" id="SSF56801">
    <property type="entry name" value="Acetyl-CoA synthetase-like"/>
    <property type="match status" value="1"/>
</dbReference>
<dbReference type="GO" id="GO:0006633">
    <property type="term" value="P:fatty acid biosynthetic process"/>
    <property type="evidence" value="ECO:0007669"/>
    <property type="project" value="TreeGrafter"/>
</dbReference>
<comment type="similarity">
    <text evidence="1">Belongs to the ATP-dependent AMP-binding enzyme family.</text>
</comment>
<dbReference type="InterPro" id="IPR020845">
    <property type="entry name" value="AMP-binding_CS"/>
</dbReference>
<keyword evidence="5" id="KW-1133">Transmembrane helix</keyword>
<feature type="transmembrane region" description="Helical" evidence="5">
    <location>
        <begin position="224"/>
        <end position="247"/>
    </location>
</feature>
<dbReference type="GO" id="GO:0016874">
    <property type="term" value="F:ligase activity"/>
    <property type="evidence" value="ECO:0007669"/>
    <property type="project" value="UniProtKB-KW"/>
</dbReference>
<reference evidence="7" key="2">
    <citation type="submission" date="2021-06" db="EMBL/GenBank/DDBJ databases">
        <authorList>
            <person name="Alferova V.A."/>
            <person name="Mardanov A.V."/>
            <person name="Beletsky A.V."/>
            <person name="Ravin N.V."/>
            <person name="Osterman I.A."/>
            <person name="Terekhov S.S."/>
        </authorList>
    </citation>
    <scope>NUCLEOTIDE SEQUENCE</scope>
    <source>
        <strain evidence="7">INA-Ac-5812</strain>
    </source>
</reference>
<dbReference type="InterPro" id="IPR042099">
    <property type="entry name" value="ANL_N_sf"/>
</dbReference>
<feature type="transmembrane region" description="Helical" evidence="5">
    <location>
        <begin position="83"/>
        <end position="101"/>
    </location>
</feature>
<organism evidence="7">
    <name type="scientific">Streptomyces kanamyceticus</name>
    <dbReference type="NCBI Taxonomy" id="1967"/>
    <lineage>
        <taxon>Bacteria</taxon>
        <taxon>Bacillati</taxon>
        <taxon>Actinomycetota</taxon>
        <taxon>Actinomycetes</taxon>
        <taxon>Kitasatosporales</taxon>
        <taxon>Streptomycetaceae</taxon>
        <taxon>Streptomyces</taxon>
    </lineage>
</organism>
<dbReference type="GO" id="GO:0070566">
    <property type="term" value="F:adenylyltransferase activity"/>
    <property type="evidence" value="ECO:0007669"/>
    <property type="project" value="TreeGrafter"/>
</dbReference>
<dbReference type="EMBL" id="MZ394730">
    <property type="protein sequence ID" value="QWT72275.1"/>
    <property type="molecule type" value="Genomic_DNA"/>
</dbReference>
<gene>
    <name evidence="7" type="primary">orf19</name>
</gene>
<dbReference type="PANTHER" id="PTHR22754:SF32">
    <property type="entry name" value="DISCO-INTERACTING PROTEIN 2"/>
    <property type="match status" value="1"/>
</dbReference>
<sequence length="604" mass="64600">MGHTMTENVARADALSTLLREHARDHAERDAVIFVHDAAEARAHTLTYAQLDRRAALIAEELTATLERGDRVLLLYPQGTECVAAFFGCLYAGMVAVVAPLPGNYRQDRRRLSSIAADAGIGAVLTDAANLAEVRAWAQAADRPGPRTVATDLITEGEGLAPAPADRATLALLQYTSGSTSDPKGVEVTHGNLLHNVLAFTGAISPDAPMRLGGWAPLYHDMGLILQTLAPLALAATTVLMSAVTFVKRPHLWLKVIDDFDVTCSAAPDFAHALCVEKVTDEQLAALDLSRWRHVLSGAEPVQVSTARRFTRRFAAAGLRDDVFSPCYGLAEATVFVSGASGRGLVVARVDPDLLERGELRRVAPTAPGRELPSNGLIRDFEVRVVDPDSRTEVAPGHVGEIWLRGASVARGYWGRPDATAETFGARTAEGDGPFLRTGDLGALLDDEIYVTGRRKDLMIINGRNLHPQDVEHALREDHADLAGLPGAVFTVSFAHEEEPGKEALVVLQEVRGRPSQDSARLLTRTMRDTVSREFGVRAAGVALLRRAAVRRTTSGKVQRSVMRDLFLSGGVEPLFAEYDPGLGAAVAEAGASAPASAGEGRPA</sequence>
<keyword evidence="5" id="KW-0812">Transmembrane</keyword>
<accession>A0A8F2FB74</accession>
<protein>
    <submittedName>
        <fullName evidence="7">Fatty acyl-AMP ligase</fullName>
    </submittedName>
</protein>
<dbReference type="Gene3D" id="3.40.50.12780">
    <property type="entry name" value="N-terminal domain of ligase-like"/>
    <property type="match status" value="1"/>
</dbReference>
<keyword evidence="2 7" id="KW-0436">Ligase</keyword>
<evidence type="ECO:0000313" key="7">
    <source>
        <dbReference type="EMBL" id="QWT72275.1"/>
    </source>
</evidence>
<evidence type="ECO:0000256" key="1">
    <source>
        <dbReference type="ARBA" id="ARBA00006432"/>
    </source>
</evidence>
<dbReference type="InterPro" id="IPR045851">
    <property type="entry name" value="AMP-bd_C_sf"/>
</dbReference>